<feature type="transmembrane region" description="Helical" evidence="6">
    <location>
        <begin position="360"/>
        <end position="388"/>
    </location>
</feature>
<proteinExistence type="predicted"/>
<keyword evidence="4 6" id="KW-1133">Transmembrane helix</keyword>
<reference evidence="8 9" key="1">
    <citation type="submission" date="2022-06" db="EMBL/GenBank/DDBJ databases">
        <title>Actinoplanes abujensis sp. nov., isolated from Nigerian arid soil.</title>
        <authorList>
            <person name="Ding P."/>
        </authorList>
    </citation>
    <scope>NUCLEOTIDE SEQUENCE [LARGE SCALE GENOMIC DNA]</scope>
    <source>
        <strain evidence="9">TRM88002</strain>
        <plasmid evidence="8">p1</plasmid>
    </source>
</reference>
<feature type="domain" description="ABC3 transporter permease C-terminal" evidence="7">
    <location>
        <begin position="197"/>
        <end position="313"/>
    </location>
</feature>
<evidence type="ECO:0000256" key="3">
    <source>
        <dbReference type="ARBA" id="ARBA00022692"/>
    </source>
</evidence>
<dbReference type="RefSeq" id="WP_251795898.1">
    <property type="nucleotide sequence ID" value="NZ_JAMQOL010000001.1"/>
</dbReference>
<feature type="transmembrane region" description="Helical" evidence="6">
    <location>
        <begin position="284"/>
        <end position="309"/>
    </location>
</feature>
<evidence type="ECO:0000313" key="8">
    <source>
        <dbReference type="EMBL" id="MCM4076118.1"/>
    </source>
</evidence>
<keyword evidence="8" id="KW-0614">Plasmid</keyword>
<evidence type="ECO:0000259" key="7">
    <source>
        <dbReference type="Pfam" id="PF02687"/>
    </source>
</evidence>
<dbReference type="InterPro" id="IPR038766">
    <property type="entry name" value="Membrane_comp_ABC_pdt"/>
</dbReference>
<evidence type="ECO:0000313" key="9">
    <source>
        <dbReference type="Proteomes" id="UP001523216"/>
    </source>
</evidence>
<geneLocation type="plasmid" evidence="8">
    <name>p1</name>
</geneLocation>
<feature type="transmembrane region" description="Helical" evidence="6">
    <location>
        <begin position="409"/>
        <end position="432"/>
    </location>
</feature>
<feature type="transmembrane region" description="Helical" evidence="6">
    <location>
        <begin position="20"/>
        <end position="45"/>
    </location>
</feature>
<evidence type="ECO:0000256" key="5">
    <source>
        <dbReference type="ARBA" id="ARBA00023136"/>
    </source>
</evidence>
<keyword evidence="9" id="KW-1185">Reference proteome</keyword>
<feature type="transmembrane region" description="Helical" evidence="6">
    <location>
        <begin position="193"/>
        <end position="217"/>
    </location>
</feature>
<evidence type="ECO:0000256" key="2">
    <source>
        <dbReference type="ARBA" id="ARBA00022475"/>
    </source>
</evidence>
<feature type="transmembrane region" description="Helical" evidence="6">
    <location>
        <begin position="699"/>
        <end position="724"/>
    </location>
</feature>
<dbReference type="InterPro" id="IPR003838">
    <property type="entry name" value="ABC3_permease_C"/>
</dbReference>
<dbReference type="PANTHER" id="PTHR30287">
    <property type="entry name" value="MEMBRANE COMPONENT OF PREDICTED ABC SUPERFAMILY METABOLITE UPTAKE TRANSPORTER"/>
    <property type="match status" value="1"/>
</dbReference>
<comment type="subcellular location">
    <subcellularLocation>
        <location evidence="1">Cell membrane</location>
        <topology evidence="1">Multi-pass membrane protein</topology>
    </subcellularLocation>
</comment>
<keyword evidence="2" id="KW-1003">Cell membrane</keyword>
<feature type="transmembrane region" description="Helical" evidence="6">
    <location>
        <begin position="615"/>
        <end position="637"/>
    </location>
</feature>
<name>A0ABT0XQS0_9ACTN</name>
<protein>
    <submittedName>
        <fullName evidence="8">ABC transporter permease</fullName>
    </submittedName>
</protein>
<feature type="transmembrane region" description="Helical" evidence="6">
    <location>
        <begin position="330"/>
        <end position="348"/>
    </location>
</feature>
<keyword evidence="3 6" id="KW-0812">Transmembrane</keyword>
<evidence type="ECO:0000256" key="6">
    <source>
        <dbReference type="SAM" id="Phobius"/>
    </source>
</evidence>
<feature type="transmembrane region" description="Helical" evidence="6">
    <location>
        <begin position="238"/>
        <end position="264"/>
    </location>
</feature>
<sequence length="736" mass="75885">MIRFGLRLTLAGGREALVRLAVIAVAMALGVGMLVAALAGLGGVASQNDRYGWANSTIEAGADPLWWQLRIDGFDARTVGRVDLAATGPQSPVPPGLPRLPGPGEYFASPALAELIATIPPAELADRYPGRFAGAIGDEALPSPDSLVAVVGYSPAELSQRPGVRRVGTIATVAPADCPGGCWAGIPTSGLQLVLGVVAAALIFPLVILVGTTTRLAATRREQRFAAMRLVGATPGQVGVVAAVEAMVSAIAGTAAGLVLFLVFRDALAALPFTGAPMFPADLALSPPLALGVAFGVPLLAAVAALVALRRVRVSPLGIARRAAARPPRAWRVVPLVAGLAELSYFVGRRPSTTDGQIVAYLSGILIVMIGLVVAGPWLTMAAARIVARRANGTAGLIAARRLAGHPQAGFRSVSGLVIALFVMTVAVGVMGSLNADKAKEMAAIGSVESSVLHTIFRDGLPAPTGDPVPAALKSQSGVREIAVTRRPPADQPPPRQPLGEWGWPTALASCADLAVMATNGRCAPGATTAWVYNGLRGPDGWNGVWPTAGVPADRLPSLAVDSIVTYTDGSRAAIERARTTLALAHPMMYSPYTDAEWNAESTRTFDGWQRLADVVVLAGLAIAGCSLAVGVAAGLSERKRPFSMLRLAGVPLRTLRRVVAWESVTPLLAASAVALGAGLLAAHLFLRAQLEISLHPPALSFYATVLGGIAASLAVISLTLPLLRQITGPEAARND</sequence>
<feature type="transmembrane region" description="Helical" evidence="6">
    <location>
        <begin position="665"/>
        <end position="687"/>
    </location>
</feature>
<evidence type="ECO:0000256" key="4">
    <source>
        <dbReference type="ARBA" id="ARBA00022989"/>
    </source>
</evidence>
<gene>
    <name evidence="8" type="ORF">LXN57_00905</name>
</gene>
<comment type="caution">
    <text evidence="8">The sequence shown here is derived from an EMBL/GenBank/DDBJ whole genome shotgun (WGS) entry which is preliminary data.</text>
</comment>
<dbReference type="Proteomes" id="UP001523216">
    <property type="component" value="Unassembled WGS sequence"/>
</dbReference>
<dbReference type="EMBL" id="JAMQOL010000001">
    <property type="protein sequence ID" value="MCM4076118.1"/>
    <property type="molecule type" value="Genomic_DNA"/>
</dbReference>
<organism evidence="8 9">
    <name type="scientific">Paractinoplanes hotanensis</name>
    <dbReference type="NCBI Taxonomy" id="2906497"/>
    <lineage>
        <taxon>Bacteria</taxon>
        <taxon>Bacillati</taxon>
        <taxon>Actinomycetota</taxon>
        <taxon>Actinomycetes</taxon>
        <taxon>Micromonosporales</taxon>
        <taxon>Micromonosporaceae</taxon>
        <taxon>Paractinoplanes</taxon>
    </lineage>
</organism>
<dbReference type="Pfam" id="PF02687">
    <property type="entry name" value="FtsX"/>
    <property type="match status" value="2"/>
</dbReference>
<evidence type="ECO:0000256" key="1">
    <source>
        <dbReference type="ARBA" id="ARBA00004651"/>
    </source>
</evidence>
<accession>A0ABT0XQS0</accession>
<feature type="domain" description="ABC3 transporter permease C-terminal" evidence="7">
    <location>
        <begin position="616"/>
        <end position="724"/>
    </location>
</feature>
<dbReference type="PANTHER" id="PTHR30287:SF2">
    <property type="entry name" value="BLL1001 PROTEIN"/>
    <property type="match status" value="1"/>
</dbReference>
<keyword evidence="5 6" id="KW-0472">Membrane</keyword>